<evidence type="ECO:0008006" key="3">
    <source>
        <dbReference type="Google" id="ProtNLM"/>
    </source>
</evidence>
<evidence type="ECO:0000313" key="1">
    <source>
        <dbReference type="EMBL" id="BCZ19518.1"/>
    </source>
</evidence>
<gene>
    <name evidence="1" type="ORF">NHP190012_11600</name>
</gene>
<protein>
    <recommendedName>
        <fullName evidence="3">DUF3552 domain-containing protein</fullName>
    </recommendedName>
</protein>
<reference evidence="1 2" key="1">
    <citation type="submission" date="2021-07" db="EMBL/GenBank/DDBJ databases">
        <title>Novel Helicobacter sp. Isolated from a cat.</title>
        <authorList>
            <person name="Rimbara E."/>
            <person name="Suzuki M."/>
        </authorList>
    </citation>
    <scope>NUCLEOTIDE SEQUENCE [LARGE SCALE GENOMIC DNA]</scope>
    <source>
        <strain evidence="2">NHP19-012</strain>
    </source>
</reference>
<dbReference type="Proteomes" id="UP000826146">
    <property type="component" value="Chromosome"/>
</dbReference>
<sequence>MFSIDTKSIGIALALAVLLGALGTCGWYLKKLLVERETCKASIEAQNKAILEQNLATETYIENLEKSKEAIAQKYKLASQHAKALEHTQHTHHAFTPHPTHPTAPTQAHACAQQKQELEQIQRDLNVFRGGR</sequence>
<dbReference type="EMBL" id="AP024819">
    <property type="protein sequence ID" value="BCZ19518.1"/>
    <property type="molecule type" value="Genomic_DNA"/>
</dbReference>
<evidence type="ECO:0000313" key="2">
    <source>
        <dbReference type="Proteomes" id="UP000826146"/>
    </source>
</evidence>
<name>A0ABN6I7E0_9HELI</name>
<proteinExistence type="predicted"/>
<keyword evidence="2" id="KW-1185">Reference proteome</keyword>
<accession>A0ABN6I7E0</accession>
<organism evidence="1 2">
    <name type="scientific">Helicobacter gastrofelis</name>
    <dbReference type="NCBI Taxonomy" id="2849642"/>
    <lineage>
        <taxon>Bacteria</taxon>
        <taxon>Pseudomonadati</taxon>
        <taxon>Campylobacterota</taxon>
        <taxon>Epsilonproteobacteria</taxon>
        <taxon>Campylobacterales</taxon>
        <taxon>Helicobacteraceae</taxon>
        <taxon>Helicobacter</taxon>
    </lineage>
</organism>
<dbReference type="RefSeq" id="WP_221271302.1">
    <property type="nucleotide sequence ID" value="NZ_AP024819.1"/>
</dbReference>